<evidence type="ECO:0000313" key="2">
    <source>
        <dbReference type="Proteomes" id="UP001364695"/>
    </source>
</evidence>
<protein>
    <submittedName>
        <fullName evidence="1">Uncharacterized protein</fullName>
    </submittedName>
</protein>
<reference evidence="1" key="1">
    <citation type="submission" date="2023-10" db="EMBL/GenBank/DDBJ databases">
        <title>Amphibacter perezi, gen. nov., sp. nov. a novel taxa of the family Comamonadaceae, class Betaproteobacteria isolated from the skin microbiota of Pelophylax perezi from different populations.</title>
        <authorList>
            <person name="Costa S."/>
            <person name="Proenca D.N."/>
            <person name="Lopes I."/>
            <person name="Morais P.V."/>
        </authorList>
    </citation>
    <scope>NUCLEOTIDE SEQUENCE</scope>
    <source>
        <strain evidence="1">SL12-8</strain>
    </source>
</reference>
<comment type="caution">
    <text evidence="1">The sequence shown here is derived from an EMBL/GenBank/DDBJ whole genome shotgun (WGS) entry which is preliminary data.</text>
</comment>
<proteinExistence type="predicted"/>
<accession>A0ACC6P1V8</accession>
<organism evidence="1 2">
    <name type="scientific">Amphibiibacter pelophylacis</name>
    <dbReference type="NCBI Taxonomy" id="1799477"/>
    <lineage>
        <taxon>Bacteria</taxon>
        <taxon>Pseudomonadati</taxon>
        <taxon>Pseudomonadota</taxon>
        <taxon>Betaproteobacteria</taxon>
        <taxon>Burkholderiales</taxon>
        <taxon>Sphaerotilaceae</taxon>
        <taxon>Amphibiibacter</taxon>
    </lineage>
</organism>
<name>A0ACC6P1V8_9BURK</name>
<gene>
    <name evidence="1" type="ORF">RV045_07190</name>
</gene>
<keyword evidence="2" id="KW-1185">Reference proteome</keyword>
<dbReference type="EMBL" id="JAWDIE010000009">
    <property type="protein sequence ID" value="MEJ7138213.1"/>
    <property type="molecule type" value="Genomic_DNA"/>
</dbReference>
<evidence type="ECO:0000313" key="1">
    <source>
        <dbReference type="EMBL" id="MEJ7138213.1"/>
    </source>
</evidence>
<dbReference type="Proteomes" id="UP001364695">
    <property type="component" value="Unassembled WGS sequence"/>
</dbReference>
<sequence>MKRLTLSLLASALLAACAQNSVLPPFPAQPGQPGQAGQPGTTPDGSNAGGAPPDPLPSITRVALRNVALGFALGRYQEETDFDAQNLIVHEVSNDITFTGKAWVFGKVMLEDHTGQCKAVGDDKRITTIGCVPGSQRQQFAFIPSTTGAVQLYSVSENRCVNAITETESSARFGLVDCVADLANPLQEVPALQLWQINPELGSDQVLLEAPF</sequence>